<reference evidence="4" key="4">
    <citation type="journal article" date="2015" name="G3 (Bethesda)">
        <title>Genome sequences of three phytopathogenic species of the Magnaporthaceae family of fungi.</title>
        <authorList>
            <person name="Okagaki L.H."/>
            <person name="Nunes C.C."/>
            <person name="Sailsbery J."/>
            <person name="Clay B."/>
            <person name="Brown D."/>
            <person name="John T."/>
            <person name="Oh Y."/>
            <person name="Young N."/>
            <person name="Fitzgerald M."/>
            <person name="Haas B.J."/>
            <person name="Zeng Q."/>
            <person name="Young S."/>
            <person name="Adiconis X."/>
            <person name="Fan L."/>
            <person name="Levin J.Z."/>
            <person name="Mitchell T.K."/>
            <person name="Okubara P.A."/>
            <person name="Farman M.L."/>
            <person name="Kohn L.M."/>
            <person name="Birren B."/>
            <person name="Ma L.-J."/>
            <person name="Dean R.A."/>
        </authorList>
    </citation>
    <scope>NUCLEOTIDE SEQUENCE</scope>
    <source>
        <strain evidence="4">ATCC 64411 / 73-15</strain>
    </source>
</reference>
<dbReference type="GO" id="GO:0006457">
    <property type="term" value="P:protein folding"/>
    <property type="evidence" value="ECO:0007669"/>
    <property type="project" value="TreeGrafter"/>
</dbReference>
<dbReference type="InterPro" id="IPR045250">
    <property type="entry name" value="p23-like"/>
</dbReference>
<evidence type="ECO:0000256" key="1">
    <source>
        <dbReference type="ARBA" id="ARBA00025733"/>
    </source>
</evidence>
<proteinExistence type="inferred from homology"/>
<dbReference type="PROSITE" id="PS51203">
    <property type="entry name" value="CS"/>
    <property type="match status" value="1"/>
</dbReference>
<dbReference type="Proteomes" id="UP000011715">
    <property type="component" value="Unassembled WGS sequence"/>
</dbReference>
<reference evidence="4" key="5">
    <citation type="submission" date="2015-06" db="UniProtKB">
        <authorList>
            <consortium name="EnsemblFungi"/>
        </authorList>
    </citation>
    <scope>IDENTIFICATION</scope>
    <source>
        <strain evidence="4">ATCC 64411</strain>
    </source>
</reference>
<evidence type="ECO:0000313" key="5">
    <source>
        <dbReference type="Proteomes" id="UP000011715"/>
    </source>
</evidence>
<dbReference type="OMA" id="ARNYIYL"/>
<dbReference type="GO" id="GO:0051131">
    <property type="term" value="P:chaperone-mediated protein complex assembly"/>
    <property type="evidence" value="ECO:0007669"/>
    <property type="project" value="TreeGrafter"/>
</dbReference>
<dbReference type="GO" id="GO:0005829">
    <property type="term" value="C:cytosol"/>
    <property type="evidence" value="ECO:0007669"/>
    <property type="project" value="TreeGrafter"/>
</dbReference>
<dbReference type="Gene3D" id="2.60.40.790">
    <property type="match status" value="1"/>
</dbReference>
<dbReference type="InterPro" id="IPR007052">
    <property type="entry name" value="CS_dom"/>
</dbReference>
<dbReference type="GO" id="GO:0051879">
    <property type="term" value="F:Hsp90 protein binding"/>
    <property type="evidence" value="ECO:0007669"/>
    <property type="project" value="InterPro"/>
</dbReference>
<dbReference type="InterPro" id="IPR008978">
    <property type="entry name" value="HSP20-like_chaperone"/>
</dbReference>
<sequence length="96" mass="10966">MSVTPEVLWAQRSSKTDAARNYIYLTIAVPDVPPSGLELHLGPRSLDFTGHPESAKKTYRLELEFFAEINEKESKIHHTARNIRLKLAKKVLDESY</sequence>
<dbReference type="STRING" id="644358.A0A0C4DME0"/>
<reference evidence="3" key="1">
    <citation type="submission" date="2010-05" db="EMBL/GenBank/DDBJ databases">
        <title>The Genome Sequence of Magnaporthe poae strain ATCC 64411.</title>
        <authorList>
            <consortium name="The Broad Institute Genome Sequencing Platform"/>
            <consortium name="Broad Institute Genome Sequencing Center for Infectious Disease"/>
            <person name="Ma L.-J."/>
            <person name="Dead R."/>
            <person name="Young S."/>
            <person name="Zeng Q."/>
            <person name="Koehrsen M."/>
            <person name="Alvarado L."/>
            <person name="Berlin A."/>
            <person name="Chapman S.B."/>
            <person name="Chen Z."/>
            <person name="Freedman E."/>
            <person name="Gellesch M."/>
            <person name="Goldberg J."/>
            <person name="Griggs A."/>
            <person name="Gujja S."/>
            <person name="Heilman E.R."/>
            <person name="Heiman D."/>
            <person name="Hepburn T."/>
            <person name="Howarth C."/>
            <person name="Jen D."/>
            <person name="Larson L."/>
            <person name="Mehta T."/>
            <person name="Neiman D."/>
            <person name="Pearson M."/>
            <person name="Roberts A."/>
            <person name="Saif S."/>
            <person name="Shea T."/>
            <person name="Shenoy N."/>
            <person name="Sisk P."/>
            <person name="Stolte C."/>
            <person name="Sykes S."/>
            <person name="Walk T."/>
            <person name="White J."/>
            <person name="Yandava C."/>
            <person name="Haas B."/>
            <person name="Nusbaum C."/>
            <person name="Birren B."/>
        </authorList>
    </citation>
    <scope>NUCLEOTIDE SEQUENCE</scope>
    <source>
        <strain evidence="3">ATCC 64411</strain>
    </source>
</reference>
<keyword evidence="5" id="KW-1185">Reference proteome</keyword>
<dbReference type="GO" id="GO:0005634">
    <property type="term" value="C:nucleus"/>
    <property type="evidence" value="ECO:0007669"/>
    <property type="project" value="TreeGrafter"/>
</dbReference>
<dbReference type="GO" id="GO:0051087">
    <property type="term" value="F:protein-folding chaperone binding"/>
    <property type="evidence" value="ECO:0007669"/>
    <property type="project" value="TreeGrafter"/>
</dbReference>
<evidence type="ECO:0000313" key="3">
    <source>
        <dbReference type="EMBL" id="KLU81865.1"/>
    </source>
</evidence>
<evidence type="ECO:0000259" key="2">
    <source>
        <dbReference type="PROSITE" id="PS51203"/>
    </source>
</evidence>
<feature type="domain" description="CS" evidence="2">
    <location>
        <begin position="2"/>
        <end position="96"/>
    </location>
</feature>
<dbReference type="EMBL" id="ADBL01000228">
    <property type="status" value="NOT_ANNOTATED_CDS"/>
    <property type="molecule type" value="Genomic_DNA"/>
</dbReference>
<dbReference type="EnsemblFungi" id="MAPG_00946T0">
    <property type="protein sequence ID" value="MAPG_00946T0"/>
    <property type="gene ID" value="MAPG_00946"/>
</dbReference>
<dbReference type="PANTHER" id="PTHR22932">
    <property type="entry name" value="TELOMERASE-BINDING PROTEIN P23 HSP90 CO-CHAPERONE"/>
    <property type="match status" value="1"/>
</dbReference>
<comment type="similarity">
    <text evidence="1">Belongs to the p23/wos2 family.</text>
</comment>
<organism evidence="4 5">
    <name type="scientific">Magnaporthiopsis poae (strain ATCC 64411 / 73-15)</name>
    <name type="common">Kentucky bluegrass fungus</name>
    <name type="synonym">Magnaporthe poae</name>
    <dbReference type="NCBI Taxonomy" id="644358"/>
    <lineage>
        <taxon>Eukaryota</taxon>
        <taxon>Fungi</taxon>
        <taxon>Dikarya</taxon>
        <taxon>Ascomycota</taxon>
        <taxon>Pezizomycotina</taxon>
        <taxon>Sordariomycetes</taxon>
        <taxon>Sordariomycetidae</taxon>
        <taxon>Magnaporthales</taxon>
        <taxon>Magnaporthaceae</taxon>
        <taxon>Magnaporthiopsis</taxon>
    </lineage>
</organism>
<dbReference type="VEuPathDB" id="FungiDB:MAPG_00946"/>
<name>A0A0C4DME0_MAGP6</name>
<protein>
    <recommendedName>
        <fullName evidence="2">CS domain-containing protein</fullName>
    </recommendedName>
</protein>
<dbReference type="SUPFAM" id="SSF49764">
    <property type="entry name" value="HSP20-like chaperones"/>
    <property type="match status" value="1"/>
</dbReference>
<reference evidence="5" key="2">
    <citation type="submission" date="2010-05" db="EMBL/GenBank/DDBJ databases">
        <title>The genome sequence of Magnaporthe poae strain ATCC 64411.</title>
        <authorList>
            <person name="Ma L.-J."/>
            <person name="Dead R."/>
            <person name="Young S."/>
            <person name="Zeng Q."/>
            <person name="Koehrsen M."/>
            <person name="Alvarado L."/>
            <person name="Berlin A."/>
            <person name="Chapman S.B."/>
            <person name="Chen Z."/>
            <person name="Freedman E."/>
            <person name="Gellesch M."/>
            <person name="Goldberg J."/>
            <person name="Griggs A."/>
            <person name="Gujja S."/>
            <person name="Heilman E.R."/>
            <person name="Heiman D."/>
            <person name="Hepburn T."/>
            <person name="Howarth C."/>
            <person name="Jen D."/>
            <person name="Larson L."/>
            <person name="Mehta T."/>
            <person name="Neiman D."/>
            <person name="Pearson M."/>
            <person name="Roberts A."/>
            <person name="Saif S."/>
            <person name="Shea T."/>
            <person name="Shenoy N."/>
            <person name="Sisk P."/>
            <person name="Stolte C."/>
            <person name="Sykes S."/>
            <person name="Walk T."/>
            <person name="White J."/>
            <person name="Yandava C."/>
            <person name="Haas B."/>
            <person name="Nusbaum C."/>
            <person name="Birren B."/>
        </authorList>
    </citation>
    <scope>NUCLEOTIDE SEQUENCE [LARGE SCALE GENOMIC DNA]</scope>
    <source>
        <strain evidence="5">ATCC 64411 / 73-15</strain>
    </source>
</reference>
<reference evidence="3" key="3">
    <citation type="submission" date="2011-03" db="EMBL/GenBank/DDBJ databases">
        <title>Annotation of Magnaporthe poae ATCC 64411.</title>
        <authorList>
            <person name="Ma L.-J."/>
            <person name="Dead R."/>
            <person name="Young S.K."/>
            <person name="Zeng Q."/>
            <person name="Gargeya S."/>
            <person name="Fitzgerald M."/>
            <person name="Haas B."/>
            <person name="Abouelleil A."/>
            <person name="Alvarado L."/>
            <person name="Arachchi H.M."/>
            <person name="Berlin A."/>
            <person name="Brown A."/>
            <person name="Chapman S.B."/>
            <person name="Chen Z."/>
            <person name="Dunbar C."/>
            <person name="Freedman E."/>
            <person name="Gearin G."/>
            <person name="Gellesch M."/>
            <person name="Goldberg J."/>
            <person name="Griggs A."/>
            <person name="Gujja S."/>
            <person name="Heiman D."/>
            <person name="Howarth C."/>
            <person name="Larson L."/>
            <person name="Lui A."/>
            <person name="MacDonald P.J.P."/>
            <person name="Mehta T."/>
            <person name="Montmayeur A."/>
            <person name="Murphy C."/>
            <person name="Neiman D."/>
            <person name="Pearson M."/>
            <person name="Priest M."/>
            <person name="Roberts A."/>
            <person name="Saif S."/>
            <person name="Shea T."/>
            <person name="Shenoy N."/>
            <person name="Sisk P."/>
            <person name="Stolte C."/>
            <person name="Sykes S."/>
            <person name="Yandava C."/>
            <person name="Wortman J."/>
            <person name="Nusbaum C."/>
            <person name="Birren B."/>
        </authorList>
    </citation>
    <scope>NUCLEOTIDE SEQUENCE</scope>
    <source>
        <strain evidence="3">ATCC 64411</strain>
    </source>
</reference>
<dbReference type="PANTHER" id="PTHR22932:SF1">
    <property type="entry name" value="CO-CHAPERONE PROTEIN DAF-41"/>
    <property type="match status" value="1"/>
</dbReference>
<gene>
    <name evidence="3" type="ORF">MAPG_00946</name>
</gene>
<dbReference type="AlphaFoldDB" id="A0A0C4DME0"/>
<accession>A0A0C4DME0</accession>
<evidence type="ECO:0000313" key="4">
    <source>
        <dbReference type="EnsemblFungi" id="MAPG_00946T0"/>
    </source>
</evidence>
<dbReference type="OrthoDB" id="1564555at2759"/>
<dbReference type="EMBL" id="GL876966">
    <property type="protein sequence ID" value="KLU81865.1"/>
    <property type="molecule type" value="Genomic_DNA"/>
</dbReference>
<dbReference type="eggNOG" id="KOG3158">
    <property type="taxonomic scope" value="Eukaryota"/>
</dbReference>